<feature type="compositionally biased region" description="Basic and acidic residues" evidence="1">
    <location>
        <begin position="1"/>
        <end position="10"/>
    </location>
</feature>
<dbReference type="AlphaFoldDB" id="A0A6A4LIR8"/>
<feature type="compositionally biased region" description="Polar residues" evidence="1">
    <location>
        <begin position="243"/>
        <end position="256"/>
    </location>
</feature>
<feature type="region of interest" description="Disordered" evidence="1">
    <location>
        <begin position="234"/>
        <end position="259"/>
    </location>
</feature>
<feature type="compositionally biased region" description="Polar residues" evidence="1">
    <location>
        <begin position="142"/>
        <end position="160"/>
    </location>
</feature>
<feature type="compositionally biased region" description="Basic and acidic residues" evidence="1">
    <location>
        <begin position="202"/>
        <end position="215"/>
    </location>
</feature>
<dbReference type="PANTHER" id="PTHR34281">
    <property type="entry name" value="PROTEIN EARLY FLOWERING 3"/>
    <property type="match status" value="1"/>
</dbReference>
<evidence type="ECO:0000256" key="1">
    <source>
        <dbReference type="SAM" id="MobiDB-lite"/>
    </source>
</evidence>
<dbReference type="OrthoDB" id="1939092at2759"/>
<proteinExistence type="predicted"/>
<comment type="caution">
    <text evidence="2">The sequence shown here is derived from an EMBL/GenBank/DDBJ whole genome shotgun (WGS) entry which is preliminary data.</text>
</comment>
<feature type="compositionally biased region" description="Polar residues" evidence="1">
    <location>
        <begin position="476"/>
        <end position="490"/>
    </location>
</feature>
<keyword evidence="3" id="KW-1185">Reference proteome</keyword>
<feature type="compositionally biased region" description="Low complexity" evidence="1">
    <location>
        <begin position="50"/>
        <end position="66"/>
    </location>
</feature>
<dbReference type="GO" id="GO:2000028">
    <property type="term" value="P:regulation of photoperiodism, flowering"/>
    <property type="evidence" value="ECO:0007669"/>
    <property type="project" value="InterPro"/>
</dbReference>
<dbReference type="InterPro" id="IPR039319">
    <property type="entry name" value="ELF3-like"/>
</dbReference>
<accession>A0A6A4LIR8</accession>
<feature type="region of interest" description="Disordered" evidence="1">
    <location>
        <begin position="195"/>
        <end position="215"/>
    </location>
</feature>
<evidence type="ECO:0000313" key="3">
    <source>
        <dbReference type="Proteomes" id="UP000428333"/>
    </source>
</evidence>
<name>A0A6A4LIR8_9ERIC</name>
<dbReference type="Proteomes" id="UP000428333">
    <property type="component" value="Linkage Group LG05"/>
</dbReference>
<gene>
    <name evidence="2" type="ORF">C3L33_08950</name>
</gene>
<feature type="region of interest" description="Disordered" evidence="1">
    <location>
        <begin position="476"/>
        <end position="495"/>
    </location>
</feature>
<feature type="region of interest" description="Disordered" evidence="1">
    <location>
        <begin position="1"/>
        <end position="97"/>
    </location>
</feature>
<evidence type="ECO:0000313" key="2">
    <source>
        <dbReference type="EMBL" id="KAE9459143.1"/>
    </source>
</evidence>
<sequence length="731" mass="80546">MKRGKDDERMMGPMFPRLHVNDTEKGGPRAPPRNKMALYEQLSIPSQRFNSLNPNNPAAVPPASSSQGSGHENGMPYQLHQPCSMQPSEKSHGSRSDFNTPLVQLEHKKRIDEEDFTVPTFVQSETNHERSKKAYGTEEEISPSSPAYLNKSMNIPNTSIKEPKRTGFTGFNLRQEGRSQIENLKESMALGEQSVKYVNSSKSREKTDGPLKQTDKEYRHRLANNFDRLQSTGASLHHESRTRSQLHNSISGNGCSNEPVRDIKNAHSAIRTRDSCPEKVGSPKNTTNQSGYHDYKTQGPLQTANGERSDDASEISMVDSISALDISPDDVVGIIVWYIFLIDFSFCMVGSLDVMETHSSPTHKLLGFDYLVLGCELYQFILSLYHVLQQRVFAVQVFELHRLVKVQRSIAGSPNLLLEDSAYLGKPLKGSPAIKLPLEYIVKPSPHIVKHKDDSENQNQNMECSAENGNAVGKTSLSSVQNTNQPSNYGPFSGNPLSAPLIPDSKFSPCFHQSPGHQWLIPVMSPSEGLIYKPYPGSGFMGPVCGGCGPPGQKPMMGSFANPPYGAPTSHEQYPGISHGYFPPYGMPVISGLGIEQTNSFSRQNSGGEVNFNMQHQSSCNVPTQKRGEVQRVEKMLASKETELHGSTASSPPGGRTQVVRVGHTPKARNALPLFPTSPAVNVSERASQLDDTEQPTRVIRVVPHNARSATESAARIFQSIQQERKQNDSV</sequence>
<protein>
    <recommendedName>
        <fullName evidence="4">Protein EARLY FLOWERING 3</fullName>
    </recommendedName>
</protein>
<evidence type="ECO:0008006" key="4">
    <source>
        <dbReference type="Google" id="ProtNLM"/>
    </source>
</evidence>
<feature type="region of interest" description="Disordered" evidence="1">
    <location>
        <begin position="273"/>
        <end position="309"/>
    </location>
</feature>
<reference evidence="2 3" key="1">
    <citation type="journal article" date="2019" name="Genome Biol. Evol.">
        <title>The Rhododendron genome and chromosomal organization provide insight into shared whole-genome duplications across the heath family (Ericaceae).</title>
        <authorList>
            <person name="Soza V.L."/>
            <person name="Lindsley D."/>
            <person name="Waalkes A."/>
            <person name="Ramage E."/>
            <person name="Patwardhan R.P."/>
            <person name="Burton J.N."/>
            <person name="Adey A."/>
            <person name="Kumar A."/>
            <person name="Qiu R."/>
            <person name="Shendure J."/>
            <person name="Hall B."/>
        </authorList>
    </citation>
    <scope>NUCLEOTIDE SEQUENCE [LARGE SCALE GENOMIC DNA]</scope>
    <source>
        <strain evidence="2">RSF 1966-606</strain>
    </source>
</reference>
<organism evidence="2 3">
    <name type="scientific">Rhododendron williamsianum</name>
    <dbReference type="NCBI Taxonomy" id="262921"/>
    <lineage>
        <taxon>Eukaryota</taxon>
        <taxon>Viridiplantae</taxon>
        <taxon>Streptophyta</taxon>
        <taxon>Embryophyta</taxon>
        <taxon>Tracheophyta</taxon>
        <taxon>Spermatophyta</taxon>
        <taxon>Magnoliopsida</taxon>
        <taxon>eudicotyledons</taxon>
        <taxon>Gunneridae</taxon>
        <taxon>Pentapetalae</taxon>
        <taxon>asterids</taxon>
        <taxon>Ericales</taxon>
        <taxon>Ericaceae</taxon>
        <taxon>Ericoideae</taxon>
        <taxon>Rhodoreae</taxon>
        <taxon>Rhododendron</taxon>
    </lineage>
</organism>
<dbReference type="PANTHER" id="PTHR34281:SF2">
    <property type="entry name" value="PROTEIN EARLY FLOWERING 3"/>
    <property type="match status" value="1"/>
</dbReference>
<feature type="non-terminal residue" evidence="2">
    <location>
        <position position="1"/>
    </location>
</feature>
<feature type="region of interest" description="Disordered" evidence="1">
    <location>
        <begin position="123"/>
        <end position="167"/>
    </location>
</feature>
<dbReference type="EMBL" id="QEFC01001199">
    <property type="protein sequence ID" value="KAE9459143.1"/>
    <property type="molecule type" value="Genomic_DNA"/>
</dbReference>